<dbReference type="InterPro" id="IPR000073">
    <property type="entry name" value="AB_hydrolase_1"/>
</dbReference>
<feature type="chain" id="PRO_5039279568" evidence="2">
    <location>
        <begin position="23"/>
        <end position="553"/>
    </location>
</feature>
<feature type="domain" description="Copper amine oxidase-like N-terminal" evidence="3">
    <location>
        <begin position="31"/>
        <end position="136"/>
    </location>
</feature>
<dbReference type="InterPro" id="IPR053145">
    <property type="entry name" value="AB_hydrolase_Est10"/>
</dbReference>
<dbReference type="InterPro" id="IPR029058">
    <property type="entry name" value="AB_hydrolase_fold"/>
</dbReference>
<evidence type="ECO:0000259" key="3">
    <source>
        <dbReference type="Pfam" id="PF07833"/>
    </source>
</evidence>
<dbReference type="Pfam" id="PF13026">
    <property type="entry name" value="DUF3887"/>
    <property type="match status" value="1"/>
</dbReference>
<organism evidence="6 7">
    <name type="scientific">Cohnella cholangitidis</name>
    <dbReference type="NCBI Taxonomy" id="2598458"/>
    <lineage>
        <taxon>Bacteria</taxon>
        <taxon>Bacillati</taxon>
        <taxon>Bacillota</taxon>
        <taxon>Bacilli</taxon>
        <taxon>Bacillales</taxon>
        <taxon>Paenibacillaceae</taxon>
        <taxon>Cohnella</taxon>
    </lineage>
</organism>
<keyword evidence="7" id="KW-1185">Reference proteome</keyword>
<dbReference type="GO" id="GO:0004252">
    <property type="term" value="F:serine-type endopeptidase activity"/>
    <property type="evidence" value="ECO:0007669"/>
    <property type="project" value="InterPro"/>
</dbReference>
<proteinExistence type="predicted"/>
<evidence type="ECO:0000259" key="4">
    <source>
        <dbReference type="Pfam" id="PF12697"/>
    </source>
</evidence>
<evidence type="ECO:0000313" key="7">
    <source>
        <dbReference type="Proteomes" id="UP000515679"/>
    </source>
</evidence>
<sequence>MKKLTMFALASSLLLSSFPLQASASAFKLTIDNKPVILPDAQPYAKGNDIMIPVRHAAQALGLETKLDNNTRMVQLTKPSIKITFKLEENKATISEGTIVPFGTAAVVKNNRVYVPLSFFEKVLGMQTSYNKQRSEAAIASPQGVEATIQAIVKQLAAGDYQSLSDDYFDDSVKQALPVEALKAGWEQTVSAAGSFVGIQSIQSNPNVTKHKEIGVLLGFSKNNVVLSLNLNDNNKIIGLWLKPVQTVVPLPSNLTEDEVIIGEGTAYPLPGTLTLPKDAKGPVPAVVLVHGSGPNDRDETVGTYKPFRDIAWGLAQQGIAVLRYDKRTFTHGKSFTPDMLAKFTVKDETVDDAIAASNLLKSDKRIDASHVYIAGHSLGGLLAPRIDAEGGDFAGLIILAGSTRPLWEISADQNADYIQAMDDKDPAKKTNEAWLAAELEKARNIRNLSDSEAMAQVVFGMPAYYLKEMDAHGAADLVSKLVKPIFVLQGEEDVQVYADKDYSLLKEQLKGNANATFKLYPGLNHFFMNVSGSSGNVDKQVVQDIAEWINKN</sequence>
<evidence type="ECO:0000256" key="1">
    <source>
        <dbReference type="ARBA" id="ARBA00022801"/>
    </source>
</evidence>
<dbReference type="Gene3D" id="3.40.50.1820">
    <property type="entry name" value="alpha/beta hydrolase"/>
    <property type="match status" value="1"/>
</dbReference>
<dbReference type="InterPro" id="IPR036582">
    <property type="entry name" value="Mao_N_sf"/>
</dbReference>
<dbReference type="PANTHER" id="PTHR43265">
    <property type="entry name" value="ESTERASE ESTD"/>
    <property type="match status" value="1"/>
</dbReference>
<keyword evidence="2" id="KW-0732">Signal</keyword>
<dbReference type="Pfam" id="PF12697">
    <property type="entry name" value="Abhydrolase_6"/>
    <property type="match status" value="1"/>
</dbReference>
<dbReference type="GO" id="GO:0052689">
    <property type="term" value="F:carboxylic ester hydrolase activity"/>
    <property type="evidence" value="ECO:0007669"/>
    <property type="project" value="TreeGrafter"/>
</dbReference>
<reference evidence="6 7" key="1">
    <citation type="submission" date="2019-07" db="EMBL/GenBank/DDBJ databases">
        <authorList>
            <person name="Kim J.K."/>
            <person name="Cheong H.-M."/>
            <person name="Choi Y."/>
            <person name="Hwang K.J."/>
            <person name="Lee S."/>
            <person name="Choi C."/>
        </authorList>
    </citation>
    <scope>NUCLEOTIDE SEQUENCE [LARGE SCALE GENOMIC DNA]</scope>
    <source>
        <strain evidence="6 7">KS 22</strain>
    </source>
</reference>
<dbReference type="GO" id="GO:0006508">
    <property type="term" value="P:proteolysis"/>
    <property type="evidence" value="ECO:0007669"/>
    <property type="project" value="InterPro"/>
</dbReference>
<dbReference type="Proteomes" id="UP000515679">
    <property type="component" value="Chromosome"/>
</dbReference>
<dbReference type="Gene3D" id="3.30.457.10">
    <property type="entry name" value="Copper amine oxidase-like, N-terminal domain"/>
    <property type="match status" value="1"/>
</dbReference>
<accession>A0A7G5BXE8</accession>
<dbReference type="InterPro" id="IPR012854">
    <property type="entry name" value="Cu_amine_oxidase-like_N"/>
</dbReference>
<dbReference type="EMBL" id="CP041969">
    <property type="protein sequence ID" value="QMV41632.1"/>
    <property type="molecule type" value="Genomic_DNA"/>
</dbReference>
<dbReference type="Pfam" id="PF07833">
    <property type="entry name" value="Cu_amine_oxidN1"/>
    <property type="match status" value="1"/>
</dbReference>
<evidence type="ECO:0000256" key="2">
    <source>
        <dbReference type="SAM" id="SignalP"/>
    </source>
</evidence>
<feature type="domain" description="DUF3887" evidence="5">
    <location>
        <begin position="151"/>
        <end position="240"/>
    </location>
</feature>
<keyword evidence="1 6" id="KW-0378">Hydrolase</keyword>
<feature type="signal peptide" evidence="2">
    <location>
        <begin position="1"/>
        <end position="22"/>
    </location>
</feature>
<dbReference type="AlphaFoldDB" id="A0A7G5BXE8"/>
<dbReference type="InterPro" id="IPR024981">
    <property type="entry name" value="DUF3887"/>
</dbReference>
<evidence type="ECO:0000313" key="6">
    <source>
        <dbReference type="EMBL" id="QMV41632.1"/>
    </source>
</evidence>
<dbReference type="SUPFAM" id="SSF53474">
    <property type="entry name" value="alpha/beta-Hydrolases"/>
    <property type="match status" value="1"/>
</dbReference>
<dbReference type="InterPro" id="IPR002471">
    <property type="entry name" value="Pept_S9_AS"/>
</dbReference>
<feature type="domain" description="AB hydrolase-1" evidence="4">
    <location>
        <begin position="287"/>
        <end position="529"/>
    </location>
</feature>
<evidence type="ECO:0000259" key="5">
    <source>
        <dbReference type="Pfam" id="PF13026"/>
    </source>
</evidence>
<dbReference type="PANTHER" id="PTHR43265:SF1">
    <property type="entry name" value="ESTERASE ESTD"/>
    <property type="match status" value="1"/>
</dbReference>
<dbReference type="SUPFAM" id="SSF55383">
    <property type="entry name" value="Copper amine oxidase, domain N"/>
    <property type="match status" value="1"/>
</dbReference>
<dbReference type="Gene3D" id="3.10.450.590">
    <property type="match status" value="1"/>
</dbReference>
<protein>
    <submittedName>
        <fullName evidence="6">Alpha/beta fold hydrolase</fullName>
    </submittedName>
</protein>
<dbReference type="PROSITE" id="PS00708">
    <property type="entry name" value="PRO_ENDOPEP_SER"/>
    <property type="match status" value="1"/>
</dbReference>
<gene>
    <name evidence="6" type="ORF">FPL14_10900</name>
</gene>
<name>A0A7G5BXE8_9BACL</name>
<dbReference type="RefSeq" id="WP_182302974.1">
    <property type="nucleotide sequence ID" value="NZ_CP041969.1"/>
</dbReference>
<dbReference type="KEGG" id="cchl:FPL14_10900"/>